<dbReference type="AlphaFoldDB" id="A0A6H2BXE9"/>
<protein>
    <submittedName>
        <fullName evidence="1">XisI protein</fullName>
    </submittedName>
</protein>
<dbReference type="InterPro" id="IPR035943">
    <property type="entry name" value="XisI-like_sf"/>
</dbReference>
<dbReference type="RefSeq" id="WP_039200759.1">
    <property type="nucleotide sequence ID" value="NZ_CP051206.1"/>
</dbReference>
<proteinExistence type="predicted"/>
<reference evidence="1 2" key="1">
    <citation type="submission" date="2020-04" db="EMBL/GenBank/DDBJ databases">
        <title>Genome-Wide Identification of 5-Methylcytosine Sites in Bacterial Genomes By High-Throughput Sequencing of MspJI Restriction Fragments.</title>
        <authorList>
            <person name="Wu V."/>
        </authorList>
    </citation>
    <scope>NUCLEOTIDE SEQUENCE [LARGE SCALE GENOMIC DNA]</scope>
    <source>
        <strain evidence="1 2">CCAP 1403/13f</strain>
    </source>
</reference>
<dbReference type="Gene3D" id="3.30.310.110">
    <property type="entry name" value="XisI-like"/>
    <property type="match status" value="1"/>
</dbReference>
<dbReference type="Pfam" id="PF08869">
    <property type="entry name" value="XisI"/>
    <property type="match status" value="1"/>
</dbReference>
<dbReference type="Proteomes" id="UP000502433">
    <property type="component" value="Chromosome"/>
</dbReference>
<name>A0A6H2BXE9_DOLFA</name>
<dbReference type="SUPFAM" id="SSF143847">
    <property type="entry name" value="XisI-like"/>
    <property type="match status" value="1"/>
</dbReference>
<gene>
    <name evidence="1" type="ORF">HGD76_04750</name>
</gene>
<accession>A0A6H2BXE9</accession>
<evidence type="ECO:0000313" key="2">
    <source>
        <dbReference type="Proteomes" id="UP000502433"/>
    </source>
</evidence>
<evidence type="ECO:0000313" key="1">
    <source>
        <dbReference type="EMBL" id="QJB43636.1"/>
    </source>
</evidence>
<dbReference type="EMBL" id="CP051206">
    <property type="protein sequence ID" value="QJB43636.1"/>
    <property type="molecule type" value="Genomic_DNA"/>
</dbReference>
<sequence>MEKIEQYRGYIQNLLIEYAQGSPSDEEVETQLIFDQERDHYQVVYTGWKNRHPMYGCVLHLDIKNGKIWIQQNGTEIGIADELVKLGVPKEDIVLAFHEPLMRQYTGFAVG</sequence>
<dbReference type="KEGG" id="dfs:HGD76_04750"/>
<reference evidence="1 2" key="2">
    <citation type="submission" date="2020-04" db="EMBL/GenBank/DDBJ databases">
        <authorList>
            <person name="Fomenkov A."/>
            <person name="Anton B.P."/>
            <person name="Roberts R.J."/>
        </authorList>
    </citation>
    <scope>NUCLEOTIDE SEQUENCE [LARGE SCALE GENOMIC DNA]</scope>
    <source>
        <strain evidence="1 2">CCAP 1403/13f</strain>
    </source>
</reference>
<organism evidence="1 2">
    <name type="scientific">Dolichospermum flos-aquae CCAP 1403/13F</name>
    <dbReference type="NCBI Taxonomy" id="315271"/>
    <lineage>
        <taxon>Bacteria</taxon>
        <taxon>Bacillati</taxon>
        <taxon>Cyanobacteriota</taxon>
        <taxon>Cyanophyceae</taxon>
        <taxon>Nostocales</taxon>
        <taxon>Aphanizomenonaceae</taxon>
        <taxon>Dolichospermum</taxon>
    </lineage>
</organism>
<dbReference type="CDD" id="cd16382">
    <property type="entry name" value="XisI-like"/>
    <property type="match status" value="1"/>
</dbReference>
<dbReference type="InterPro" id="IPR014968">
    <property type="entry name" value="XisI"/>
</dbReference>